<protein>
    <submittedName>
        <fullName evidence="1">Uncharacterized protein</fullName>
    </submittedName>
</protein>
<sequence>MLSNSDPRQKNPENTFFDDLYAGFHIQRLSIFRSVCSIAEKRETVNELLIRNY</sequence>
<dbReference type="RefSeq" id="WP_167369816.1">
    <property type="nucleotide sequence ID" value="NZ_CACRUW010000012.1"/>
</dbReference>
<reference evidence="1" key="1">
    <citation type="submission" date="2019-11" db="EMBL/GenBank/DDBJ databases">
        <authorList>
            <person name="Feng L."/>
        </authorList>
    </citation>
    <scope>NUCLEOTIDE SEQUENCE</scope>
    <source>
        <strain evidence="1">PdistasonisLFYP31</strain>
    </source>
</reference>
<dbReference type="EMBL" id="CACRUW010000012">
    <property type="protein sequence ID" value="VYU20180.1"/>
    <property type="molecule type" value="Genomic_DNA"/>
</dbReference>
<proteinExistence type="predicted"/>
<accession>A0A6N3CU35</accession>
<dbReference type="AlphaFoldDB" id="A0A6N3CU35"/>
<dbReference type="Gene3D" id="3.40.50.150">
    <property type="entry name" value="Vaccinia Virus protein VP39"/>
    <property type="match status" value="1"/>
</dbReference>
<evidence type="ECO:0000313" key="1">
    <source>
        <dbReference type="EMBL" id="VYU20180.1"/>
    </source>
</evidence>
<gene>
    <name evidence="1" type="ORF">PDLFYP31_00222</name>
</gene>
<organism evidence="1">
    <name type="scientific">Parabacteroides distasonis</name>
    <dbReference type="NCBI Taxonomy" id="823"/>
    <lineage>
        <taxon>Bacteria</taxon>
        <taxon>Pseudomonadati</taxon>
        <taxon>Bacteroidota</taxon>
        <taxon>Bacteroidia</taxon>
        <taxon>Bacteroidales</taxon>
        <taxon>Tannerellaceae</taxon>
        <taxon>Parabacteroides</taxon>
    </lineage>
</organism>
<dbReference type="InterPro" id="IPR029063">
    <property type="entry name" value="SAM-dependent_MTases_sf"/>
</dbReference>
<name>A0A6N3CU35_PARDI</name>